<dbReference type="PANTHER" id="PTHR37421:SF1">
    <property type="entry name" value="UPF0260 PROTEIN YCGN"/>
    <property type="match status" value="1"/>
</dbReference>
<dbReference type="InterPro" id="IPR008228">
    <property type="entry name" value="UCP006173"/>
</dbReference>
<reference evidence="2 3" key="1">
    <citation type="submission" date="2018-09" db="EMBL/GenBank/DDBJ databases">
        <title>Alcanivorax profundi sp. nov., isolated from 1000 m-depth seawater of the Mariana Trench.</title>
        <authorList>
            <person name="Liu J."/>
        </authorList>
    </citation>
    <scope>NUCLEOTIDE SEQUENCE [LARGE SCALE GENOMIC DNA]</scope>
    <source>
        <strain evidence="2 3">MTEO17</strain>
    </source>
</reference>
<dbReference type="AlphaFoldDB" id="A0A418Y1Q9"/>
<dbReference type="HAMAP" id="MF_00676">
    <property type="entry name" value="UPF0260"/>
    <property type="match status" value="1"/>
</dbReference>
<protein>
    <recommendedName>
        <fullName evidence="1">UPF0260 protein D4A39_00760</fullName>
    </recommendedName>
</protein>
<keyword evidence="3" id="KW-1185">Reference proteome</keyword>
<evidence type="ECO:0000313" key="3">
    <source>
        <dbReference type="Proteomes" id="UP000283734"/>
    </source>
</evidence>
<comment type="caution">
    <text evidence="2">The sequence shown here is derived from an EMBL/GenBank/DDBJ whole genome shotgun (WGS) entry which is preliminary data.</text>
</comment>
<dbReference type="RefSeq" id="WP_022983845.1">
    <property type="nucleotide sequence ID" value="NZ_CAXGPP010000047.1"/>
</dbReference>
<sequence length="150" mass="16948">MPDAGLRDRFWELPLAELSAPEWEALCDGCGRCCLVKLQDEDTEELVFTNLACRYLDAGRCQCRVYSNRFSKVPDCIRVTENIARNTDWLPSTCAYRLRALGQPLAEWHPLLSGDRASVAKAGISVAGKVVSEQLVPEDNWEDHIIHWVD</sequence>
<gene>
    <name evidence="2" type="ORF">D4A39_00760</name>
</gene>
<dbReference type="NCBIfam" id="NF003501">
    <property type="entry name" value="PRK05170.1-5"/>
    <property type="match status" value="1"/>
</dbReference>
<name>A0A418Y1Q9_9GAMM</name>
<dbReference type="OrthoDB" id="9786855at2"/>
<accession>A0A418Y1Q9</accession>
<dbReference type="Proteomes" id="UP000283734">
    <property type="component" value="Unassembled WGS sequence"/>
</dbReference>
<dbReference type="EMBL" id="QYYA01000001">
    <property type="protein sequence ID" value="RJG19430.1"/>
    <property type="molecule type" value="Genomic_DNA"/>
</dbReference>
<dbReference type="NCBIfam" id="NF003507">
    <property type="entry name" value="PRK05170.2-5"/>
    <property type="match status" value="1"/>
</dbReference>
<evidence type="ECO:0000313" key="2">
    <source>
        <dbReference type="EMBL" id="RJG19430.1"/>
    </source>
</evidence>
<evidence type="ECO:0000256" key="1">
    <source>
        <dbReference type="HAMAP-Rule" id="MF_00676"/>
    </source>
</evidence>
<comment type="similarity">
    <text evidence="1">Belongs to the UPF0260 family.</text>
</comment>
<dbReference type="InterPro" id="IPR005358">
    <property type="entry name" value="Puta_zinc/iron-chelating_dom"/>
</dbReference>
<dbReference type="PANTHER" id="PTHR37421">
    <property type="entry name" value="UPF0260 PROTEIN YCGN"/>
    <property type="match status" value="1"/>
</dbReference>
<organism evidence="2 3">
    <name type="scientific">Alcanivorax profundi</name>
    <dbReference type="NCBI Taxonomy" id="2338368"/>
    <lineage>
        <taxon>Bacteria</taxon>
        <taxon>Pseudomonadati</taxon>
        <taxon>Pseudomonadota</taxon>
        <taxon>Gammaproteobacteria</taxon>
        <taxon>Oceanospirillales</taxon>
        <taxon>Alcanivoracaceae</taxon>
        <taxon>Alcanivorax</taxon>
    </lineage>
</organism>
<proteinExistence type="inferred from homology"/>
<dbReference type="Pfam" id="PF03692">
    <property type="entry name" value="CxxCxxCC"/>
    <property type="match status" value="1"/>
</dbReference>
<dbReference type="PIRSF" id="PIRSF006173">
    <property type="entry name" value="UCP006173"/>
    <property type="match status" value="1"/>
</dbReference>